<sequence length="268" mass="30773">MHTFEELKARLPAAKLDLSFATQNGRQILTLKAELDGTEVQVDSQPPPCPATTFHQFRQLPREIQWRVWELSFPEPRIFRLADENNKTWTPVTLSHKPPGAAQACKLSRLVYNKEMKYALGSCGGPYKSLQILLSRDVFYWDQDEFDETTLSLWKEGLKPFKNVAVNLPRDRYGLKGLFGRMSASQIDLGLLSLFDRVERVIFVLEHNLPSDTDVVFLHAHEKTTMQYDSQVLSYIPMLSKLRQDLFYASLAPTPALRNFRLVEATRA</sequence>
<dbReference type="PANTHER" id="PTHR35910:SF1">
    <property type="entry name" value="2EXR DOMAIN-CONTAINING PROTEIN"/>
    <property type="match status" value="1"/>
</dbReference>
<dbReference type="EMBL" id="PVEM01000001">
    <property type="protein sequence ID" value="PTD11340.1"/>
    <property type="molecule type" value="Genomic_DNA"/>
</dbReference>
<dbReference type="Pfam" id="PF20150">
    <property type="entry name" value="2EXR"/>
    <property type="match status" value="1"/>
</dbReference>
<dbReference type="AlphaFoldDB" id="A0A2T4H697"/>
<evidence type="ECO:0000313" key="2">
    <source>
        <dbReference type="EMBL" id="PTD11340.1"/>
    </source>
</evidence>
<evidence type="ECO:0000313" key="3">
    <source>
        <dbReference type="Proteomes" id="UP000241587"/>
    </source>
</evidence>
<name>A0A2T4H697_FUSCU</name>
<keyword evidence="3" id="KW-1185">Reference proteome</keyword>
<dbReference type="PANTHER" id="PTHR35910">
    <property type="entry name" value="2EXR DOMAIN-CONTAINING PROTEIN"/>
    <property type="match status" value="1"/>
</dbReference>
<dbReference type="OMA" id="RDVFYWD"/>
<dbReference type="OrthoDB" id="3561261at2759"/>
<accession>A0A2T4H697</accession>
<dbReference type="Proteomes" id="UP000241587">
    <property type="component" value="Unassembled WGS sequence"/>
</dbReference>
<protein>
    <recommendedName>
        <fullName evidence="1">2EXR domain-containing protein</fullName>
    </recommendedName>
</protein>
<reference evidence="2 3" key="1">
    <citation type="submission" date="2018-02" db="EMBL/GenBank/DDBJ databases">
        <title>Fusarium culmorum secondary metabolites in fungal-bacterial-plant interactions.</title>
        <authorList>
            <person name="Schmidt R."/>
        </authorList>
    </citation>
    <scope>NUCLEOTIDE SEQUENCE [LARGE SCALE GENOMIC DNA]</scope>
    <source>
        <strain evidence="2 3">PV</strain>
    </source>
</reference>
<dbReference type="InterPro" id="IPR045518">
    <property type="entry name" value="2EXR"/>
</dbReference>
<comment type="caution">
    <text evidence="2">The sequence shown here is derived from an EMBL/GenBank/DDBJ whole genome shotgun (WGS) entry which is preliminary data.</text>
</comment>
<evidence type="ECO:0000259" key="1">
    <source>
        <dbReference type="Pfam" id="PF20150"/>
    </source>
</evidence>
<feature type="domain" description="2EXR" evidence="1">
    <location>
        <begin position="54"/>
        <end position="119"/>
    </location>
</feature>
<proteinExistence type="predicted"/>
<organism evidence="2 3">
    <name type="scientific">Fusarium culmorum</name>
    <dbReference type="NCBI Taxonomy" id="5516"/>
    <lineage>
        <taxon>Eukaryota</taxon>
        <taxon>Fungi</taxon>
        <taxon>Dikarya</taxon>
        <taxon>Ascomycota</taxon>
        <taxon>Pezizomycotina</taxon>
        <taxon>Sordariomycetes</taxon>
        <taxon>Hypocreomycetidae</taxon>
        <taxon>Hypocreales</taxon>
        <taxon>Nectriaceae</taxon>
        <taxon>Fusarium</taxon>
    </lineage>
</organism>
<gene>
    <name evidence="2" type="ORF">FCULG_00003759</name>
</gene>